<organism evidence="1 2">
    <name type="scientific">Catharanthus roseus</name>
    <name type="common">Madagascar periwinkle</name>
    <name type="synonym">Vinca rosea</name>
    <dbReference type="NCBI Taxonomy" id="4058"/>
    <lineage>
        <taxon>Eukaryota</taxon>
        <taxon>Viridiplantae</taxon>
        <taxon>Streptophyta</taxon>
        <taxon>Embryophyta</taxon>
        <taxon>Tracheophyta</taxon>
        <taxon>Spermatophyta</taxon>
        <taxon>Magnoliopsida</taxon>
        <taxon>eudicotyledons</taxon>
        <taxon>Gunneridae</taxon>
        <taxon>Pentapetalae</taxon>
        <taxon>asterids</taxon>
        <taxon>lamiids</taxon>
        <taxon>Gentianales</taxon>
        <taxon>Apocynaceae</taxon>
        <taxon>Rauvolfioideae</taxon>
        <taxon>Vinceae</taxon>
        <taxon>Catharanthinae</taxon>
        <taxon>Catharanthus</taxon>
    </lineage>
</organism>
<name>A0ACC0APL2_CATRO</name>
<reference evidence="2" key="1">
    <citation type="journal article" date="2023" name="Nat. Plants">
        <title>Single-cell RNA sequencing provides a high-resolution roadmap for understanding the multicellular compartmentation of specialized metabolism.</title>
        <authorList>
            <person name="Sun S."/>
            <person name="Shen X."/>
            <person name="Li Y."/>
            <person name="Li Y."/>
            <person name="Wang S."/>
            <person name="Li R."/>
            <person name="Zhang H."/>
            <person name="Shen G."/>
            <person name="Guo B."/>
            <person name="Wei J."/>
            <person name="Xu J."/>
            <person name="St-Pierre B."/>
            <person name="Chen S."/>
            <person name="Sun C."/>
        </authorList>
    </citation>
    <scope>NUCLEOTIDE SEQUENCE [LARGE SCALE GENOMIC DNA]</scope>
</reference>
<comment type="caution">
    <text evidence="1">The sequence shown here is derived from an EMBL/GenBank/DDBJ whole genome shotgun (WGS) entry which is preliminary data.</text>
</comment>
<evidence type="ECO:0000313" key="1">
    <source>
        <dbReference type="EMBL" id="KAI5662099.1"/>
    </source>
</evidence>
<gene>
    <name evidence="1" type="ORF">M9H77_21422</name>
</gene>
<dbReference type="EMBL" id="CM044705">
    <property type="protein sequence ID" value="KAI5662099.1"/>
    <property type="molecule type" value="Genomic_DNA"/>
</dbReference>
<keyword evidence="2" id="KW-1185">Reference proteome</keyword>
<accession>A0ACC0APL2</accession>
<dbReference type="Proteomes" id="UP001060085">
    <property type="component" value="Linkage Group LG05"/>
</dbReference>
<protein>
    <submittedName>
        <fullName evidence="1">Uncharacterized protein</fullName>
    </submittedName>
</protein>
<proteinExistence type="predicted"/>
<sequence length="119" mass="13791">MSNKLKEKKFKNIRQKEWGREGLQRSNLLRIRIASNSDCFIRRGSSRKLGYSKLDKSTNKSIPLSINSYTTRFVASNVLWAVLQPWFMASGIFAGPRVKVYTQPNQETARKTPQLYFLC</sequence>
<evidence type="ECO:0000313" key="2">
    <source>
        <dbReference type="Proteomes" id="UP001060085"/>
    </source>
</evidence>